<dbReference type="STRING" id="596327.PORUE0001_0828"/>
<gene>
    <name evidence="1" type="ORF">PORUE0001_0828</name>
</gene>
<name>C2MC51_9PORP</name>
<protein>
    <submittedName>
        <fullName evidence="1">Uncharacterized protein</fullName>
    </submittedName>
</protein>
<accession>C2MC51</accession>
<comment type="caution">
    <text evidence="1">The sequence shown here is derived from an EMBL/GenBank/DDBJ whole genome shotgun (WGS) entry which is preliminary data.</text>
</comment>
<dbReference type="AlphaFoldDB" id="C2MC51"/>
<proteinExistence type="predicted"/>
<dbReference type="EMBL" id="ACLR01000170">
    <property type="protein sequence ID" value="EEK16686.1"/>
    <property type="molecule type" value="Genomic_DNA"/>
</dbReference>
<keyword evidence="2" id="KW-1185">Reference proteome</keyword>
<sequence>MVESNPDVGLWFVRNGFSKPAKTIVGGNTFSSENNYYTVLITETQGGIVFSFSAKKKPSAPNVAEDTSIFPSYNFGEKFNPADVPTPGTPAGSIYTSEMAKGEDVTYRAPMKGDDGKIDYASTRLEVSIKGLSKLKAAAISGYHYCAASNATKDNMNVYNKGALTINPTKQFKTGIDKELRAVLEKAGYQYTGLGKDQFGNEYWYYYNAEHTISLHVVKLTGLGSTLLGSDFWPGDDYKPEPGKQIRLNTRYIHH</sequence>
<evidence type="ECO:0000313" key="1">
    <source>
        <dbReference type="EMBL" id="EEK16686.1"/>
    </source>
</evidence>
<dbReference type="RefSeq" id="WP_007365485.1">
    <property type="nucleotide sequence ID" value="NZ_ACLR01000170.1"/>
</dbReference>
<organism evidence="1 2">
    <name type="scientific">Porphyromonas uenonis 60-3</name>
    <dbReference type="NCBI Taxonomy" id="596327"/>
    <lineage>
        <taxon>Bacteria</taxon>
        <taxon>Pseudomonadati</taxon>
        <taxon>Bacteroidota</taxon>
        <taxon>Bacteroidia</taxon>
        <taxon>Bacteroidales</taxon>
        <taxon>Porphyromonadaceae</taxon>
        <taxon>Porphyromonas</taxon>
    </lineage>
</organism>
<evidence type="ECO:0000313" key="2">
    <source>
        <dbReference type="Proteomes" id="UP000003303"/>
    </source>
</evidence>
<reference evidence="1 2" key="1">
    <citation type="submission" date="2009-04" db="EMBL/GenBank/DDBJ databases">
        <authorList>
            <person name="Sebastian Y."/>
            <person name="Madupu R."/>
            <person name="Durkin A.S."/>
            <person name="Torralba M."/>
            <person name="Methe B."/>
            <person name="Sutton G.G."/>
            <person name="Strausberg R.L."/>
            <person name="Nelson K.E."/>
        </authorList>
    </citation>
    <scope>NUCLEOTIDE SEQUENCE [LARGE SCALE GENOMIC DNA]</scope>
    <source>
        <strain evidence="1 2">60-3</strain>
    </source>
</reference>
<dbReference type="Proteomes" id="UP000003303">
    <property type="component" value="Unassembled WGS sequence"/>
</dbReference>